<evidence type="ECO:0000313" key="7">
    <source>
        <dbReference type="Proteomes" id="UP000645257"/>
    </source>
</evidence>
<dbReference type="GO" id="GO:0017004">
    <property type="term" value="P:cytochrome complex assembly"/>
    <property type="evidence" value="ECO:0007669"/>
    <property type="project" value="UniProtKB-KW"/>
</dbReference>
<dbReference type="GO" id="GO:0015036">
    <property type="term" value="F:disulfide oxidoreductase activity"/>
    <property type="evidence" value="ECO:0007669"/>
    <property type="project" value="UniProtKB-ARBA"/>
</dbReference>
<protein>
    <recommendedName>
        <fullName evidence="5">Thioredoxin domain-containing protein</fullName>
    </recommendedName>
</protein>
<gene>
    <name evidence="6" type="ORF">GCM10011289_10700</name>
</gene>
<dbReference type="PROSITE" id="PS51352">
    <property type="entry name" value="THIOREDOXIN_2"/>
    <property type="match status" value="1"/>
</dbReference>
<proteinExistence type="predicted"/>
<feature type="chain" id="PRO_5037600194" description="Thioredoxin domain-containing protein" evidence="4">
    <location>
        <begin position="26"/>
        <end position="163"/>
    </location>
</feature>
<feature type="domain" description="Thioredoxin" evidence="5">
    <location>
        <begin position="23"/>
        <end position="163"/>
    </location>
</feature>
<dbReference type="Pfam" id="PF08534">
    <property type="entry name" value="Redoxin"/>
    <property type="match status" value="1"/>
</dbReference>
<dbReference type="SUPFAM" id="SSF52833">
    <property type="entry name" value="Thioredoxin-like"/>
    <property type="match status" value="1"/>
</dbReference>
<comment type="caution">
    <text evidence="6">The sequence shown here is derived from an EMBL/GenBank/DDBJ whole genome shotgun (WGS) entry which is preliminary data.</text>
</comment>
<dbReference type="PANTHER" id="PTHR42852:SF13">
    <property type="entry name" value="PROTEIN DIPZ"/>
    <property type="match status" value="1"/>
</dbReference>
<evidence type="ECO:0000259" key="5">
    <source>
        <dbReference type="PROSITE" id="PS51352"/>
    </source>
</evidence>
<evidence type="ECO:0000256" key="1">
    <source>
        <dbReference type="ARBA" id="ARBA00004196"/>
    </source>
</evidence>
<feature type="signal peptide" evidence="4">
    <location>
        <begin position="1"/>
        <end position="25"/>
    </location>
</feature>
<dbReference type="InterPro" id="IPR013766">
    <property type="entry name" value="Thioredoxin_domain"/>
</dbReference>
<dbReference type="PROSITE" id="PS00194">
    <property type="entry name" value="THIOREDOXIN_1"/>
    <property type="match status" value="1"/>
</dbReference>
<evidence type="ECO:0000256" key="2">
    <source>
        <dbReference type="ARBA" id="ARBA00022748"/>
    </source>
</evidence>
<reference evidence="6" key="1">
    <citation type="journal article" date="2014" name="Int. J. Syst. Evol. Microbiol.">
        <title>Complete genome sequence of Corynebacterium casei LMG S-19264T (=DSM 44701T), isolated from a smear-ripened cheese.</title>
        <authorList>
            <consortium name="US DOE Joint Genome Institute (JGI-PGF)"/>
            <person name="Walter F."/>
            <person name="Albersmeier A."/>
            <person name="Kalinowski J."/>
            <person name="Ruckert C."/>
        </authorList>
    </citation>
    <scope>NUCLEOTIDE SEQUENCE</scope>
    <source>
        <strain evidence="6">KCTC 32182</strain>
    </source>
</reference>
<keyword evidence="7" id="KW-1185">Reference proteome</keyword>
<evidence type="ECO:0000256" key="4">
    <source>
        <dbReference type="SAM" id="SignalP"/>
    </source>
</evidence>
<dbReference type="EMBL" id="BMYX01000004">
    <property type="protein sequence ID" value="GGY09697.1"/>
    <property type="molecule type" value="Genomic_DNA"/>
</dbReference>
<dbReference type="AlphaFoldDB" id="A0A918NZP5"/>
<dbReference type="GO" id="GO:0030313">
    <property type="term" value="C:cell envelope"/>
    <property type="evidence" value="ECO:0007669"/>
    <property type="project" value="UniProtKB-SubCell"/>
</dbReference>
<evidence type="ECO:0000313" key="6">
    <source>
        <dbReference type="EMBL" id="GGY09697.1"/>
    </source>
</evidence>
<accession>A0A918NZP5</accession>
<comment type="subcellular location">
    <subcellularLocation>
        <location evidence="1">Cell envelope</location>
    </subcellularLocation>
</comment>
<name>A0A918NZP5_9NEIS</name>
<dbReference type="CDD" id="cd02966">
    <property type="entry name" value="TlpA_like_family"/>
    <property type="match status" value="1"/>
</dbReference>
<dbReference type="PANTHER" id="PTHR42852">
    <property type="entry name" value="THIOL:DISULFIDE INTERCHANGE PROTEIN DSBE"/>
    <property type="match status" value="1"/>
</dbReference>
<keyword evidence="3" id="KW-0676">Redox-active center</keyword>
<dbReference type="InterPro" id="IPR017937">
    <property type="entry name" value="Thioredoxin_CS"/>
</dbReference>
<keyword evidence="2" id="KW-0201">Cytochrome c-type biogenesis</keyword>
<dbReference type="Gene3D" id="3.40.30.10">
    <property type="entry name" value="Glutaredoxin"/>
    <property type="match status" value="1"/>
</dbReference>
<dbReference type="InterPro" id="IPR036249">
    <property type="entry name" value="Thioredoxin-like_sf"/>
</dbReference>
<reference evidence="6" key="2">
    <citation type="submission" date="2020-09" db="EMBL/GenBank/DDBJ databases">
        <authorList>
            <person name="Sun Q."/>
            <person name="Kim S."/>
        </authorList>
    </citation>
    <scope>NUCLEOTIDE SEQUENCE</scope>
    <source>
        <strain evidence="6">KCTC 32182</strain>
    </source>
</reference>
<dbReference type="RefSeq" id="WP_229804522.1">
    <property type="nucleotide sequence ID" value="NZ_BMYX01000004.1"/>
</dbReference>
<dbReference type="InterPro" id="IPR050553">
    <property type="entry name" value="Thioredoxin_ResA/DsbE_sf"/>
</dbReference>
<dbReference type="InterPro" id="IPR013740">
    <property type="entry name" value="Redoxin"/>
</dbReference>
<dbReference type="Proteomes" id="UP000645257">
    <property type="component" value="Unassembled WGS sequence"/>
</dbReference>
<sequence length="163" mass="17808">MINLATRLKSLMLGAMLMLPPTAFAATPLDTASFTTVSGQSARVSAGQGRVLVVNFWATWCGPCREELPMLDRLAKPWKGQGIDVVGIAMDTRIEVNNYLKFSKLTLPVLIGNAETLNLSRALGNHQGGLPFTVVFDRQGKQVATLLGKLDEKTITDTVMRYR</sequence>
<evidence type="ECO:0000256" key="3">
    <source>
        <dbReference type="ARBA" id="ARBA00023284"/>
    </source>
</evidence>
<keyword evidence="4" id="KW-0732">Signal</keyword>
<organism evidence="6 7">
    <name type="scientific">Paludibacterium paludis</name>
    <dbReference type="NCBI Taxonomy" id="1225769"/>
    <lineage>
        <taxon>Bacteria</taxon>
        <taxon>Pseudomonadati</taxon>
        <taxon>Pseudomonadota</taxon>
        <taxon>Betaproteobacteria</taxon>
        <taxon>Neisseriales</taxon>
        <taxon>Chromobacteriaceae</taxon>
        <taxon>Paludibacterium</taxon>
    </lineage>
</organism>